<dbReference type="OMA" id="SHAYLHF"/>
<dbReference type="VEuPathDB" id="FungiDB:HMPREF1544_04375"/>
<name>S2JF25_MUCC1</name>
<reference evidence="2" key="1">
    <citation type="submission" date="2013-05" db="EMBL/GenBank/DDBJ databases">
        <title>The Genome sequence of Mucor circinelloides f. circinelloides 1006PhL.</title>
        <authorList>
            <consortium name="The Broad Institute Genomics Platform"/>
            <person name="Cuomo C."/>
            <person name="Earl A."/>
            <person name="Findley K."/>
            <person name="Lee S.C."/>
            <person name="Walker B."/>
            <person name="Young S."/>
            <person name="Zeng Q."/>
            <person name="Gargeya S."/>
            <person name="Fitzgerald M."/>
            <person name="Haas B."/>
            <person name="Abouelleil A."/>
            <person name="Allen A.W."/>
            <person name="Alvarado L."/>
            <person name="Arachchi H.M."/>
            <person name="Berlin A.M."/>
            <person name="Chapman S.B."/>
            <person name="Gainer-Dewar J."/>
            <person name="Goldberg J."/>
            <person name="Griggs A."/>
            <person name="Gujja S."/>
            <person name="Hansen M."/>
            <person name="Howarth C."/>
            <person name="Imamovic A."/>
            <person name="Ireland A."/>
            <person name="Larimer J."/>
            <person name="McCowan C."/>
            <person name="Murphy C."/>
            <person name="Pearson M."/>
            <person name="Poon T.W."/>
            <person name="Priest M."/>
            <person name="Roberts A."/>
            <person name="Saif S."/>
            <person name="Shea T."/>
            <person name="Sisk P."/>
            <person name="Sykes S."/>
            <person name="Wortman J."/>
            <person name="Nusbaum C."/>
            <person name="Birren B."/>
        </authorList>
    </citation>
    <scope>NUCLEOTIDE SEQUENCE [LARGE SCALE GENOMIC DNA]</scope>
    <source>
        <strain evidence="2">1006PhL</strain>
    </source>
</reference>
<evidence type="ECO:0000313" key="2">
    <source>
        <dbReference type="Proteomes" id="UP000014254"/>
    </source>
</evidence>
<dbReference type="EMBL" id="KE123944">
    <property type="protein sequence ID" value="EPB88866.1"/>
    <property type="molecule type" value="Genomic_DNA"/>
</dbReference>
<dbReference type="AlphaFoldDB" id="S2JF25"/>
<organism evidence="1 2">
    <name type="scientific">Mucor circinelloides f. circinelloides (strain 1006PhL)</name>
    <name type="common">Mucormycosis agent</name>
    <name type="synonym">Calyptromyces circinelloides</name>
    <dbReference type="NCBI Taxonomy" id="1220926"/>
    <lineage>
        <taxon>Eukaryota</taxon>
        <taxon>Fungi</taxon>
        <taxon>Fungi incertae sedis</taxon>
        <taxon>Mucoromycota</taxon>
        <taxon>Mucoromycotina</taxon>
        <taxon>Mucoromycetes</taxon>
        <taxon>Mucorales</taxon>
        <taxon>Mucorineae</taxon>
        <taxon>Mucoraceae</taxon>
        <taxon>Mucor</taxon>
    </lineage>
</organism>
<sequence length="142" mass="15250">MVCKGCNRQSRQVVIHSSDLVNLTTEEIKKSLRPSKSKALLEVIKGPWSHAYLHFKTNESASVFFHQYSNKQLIVNGVVFSVQAAKYPNGHQVKYAFKQINFTGSSAASASTNTNATAVSALSAAAAISVRASAPAAAHSRD</sequence>
<keyword evidence="2" id="KW-1185">Reference proteome</keyword>
<protein>
    <recommendedName>
        <fullName evidence="3">RRM domain-containing protein</fullName>
    </recommendedName>
</protein>
<proteinExistence type="predicted"/>
<gene>
    <name evidence="1" type="ORF">HMPREF1544_04375</name>
</gene>
<dbReference type="Proteomes" id="UP000014254">
    <property type="component" value="Unassembled WGS sequence"/>
</dbReference>
<dbReference type="OrthoDB" id="2264436at2759"/>
<evidence type="ECO:0008006" key="3">
    <source>
        <dbReference type="Google" id="ProtNLM"/>
    </source>
</evidence>
<accession>S2JF25</accession>
<dbReference type="InParanoid" id="S2JF25"/>
<evidence type="ECO:0000313" key="1">
    <source>
        <dbReference type="EMBL" id="EPB88866.1"/>
    </source>
</evidence>
<dbReference type="eggNOG" id="ENOG502TAPD">
    <property type="taxonomic scope" value="Eukaryota"/>
</dbReference>